<feature type="region of interest" description="Disordered" evidence="1">
    <location>
        <begin position="1"/>
        <end position="146"/>
    </location>
</feature>
<organism evidence="2 3">
    <name type="scientific">Elysia crispata</name>
    <name type="common">lettuce slug</name>
    <dbReference type="NCBI Taxonomy" id="231223"/>
    <lineage>
        <taxon>Eukaryota</taxon>
        <taxon>Metazoa</taxon>
        <taxon>Spiralia</taxon>
        <taxon>Lophotrochozoa</taxon>
        <taxon>Mollusca</taxon>
        <taxon>Gastropoda</taxon>
        <taxon>Heterobranchia</taxon>
        <taxon>Euthyneura</taxon>
        <taxon>Panpulmonata</taxon>
        <taxon>Sacoglossa</taxon>
        <taxon>Placobranchoidea</taxon>
        <taxon>Plakobranchidae</taxon>
        <taxon>Elysia</taxon>
    </lineage>
</organism>
<reference evidence="2" key="1">
    <citation type="journal article" date="2023" name="G3 (Bethesda)">
        <title>A reference genome for the long-term kleptoplast-retaining sea slug Elysia crispata morphotype clarki.</title>
        <authorList>
            <person name="Eastman K.E."/>
            <person name="Pendleton A.L."/>
            <person name="Shaikh M.A."/>
            <person name="Suttiyut T."/>
            <person name="Ogas R."/>
            <person name="Tomko P."/>
            <person name="Gavelis G."/>
            <person name="Widhalm J.R."/>
            <person name="Wisecaver J.H."/>
        </authorList>
    </citation>
    <scope>NUCLEOTIDE SEQUENCE</scope>
    <source>
        <strain evidence="2">ECLA1</strain>
    </source>
</reference>
<gene>
    <name evidence="2" type="ORF">RRG08_025294</name>
</gene>
<protein>
    <submittedName>
        <fullName evidence="2">Uncharacterized protein</fullName>
    </submittedName>
</protein>
<feature type="compositionally biased region" description="Polar residues" evidence="1">
    <location>
        <begin position="131"/>
        <end position="143"/>
    </location>
</feature>
<name>A0AAE1AGR4_9GAST</name>
<evidence type="ECO:0000313" key="3">
    <source>
        <dbReference type="Proteomes" id="UP001283361"/>
    </source>
</evidence>
<accession>A0AAE1AGR4</accession>
<proteinExistence type="predicted"/>
<sequence length="586" mass="63136">PTGNQPSRGPPPSPGIEEEEDGDSDSEDSTSQHITEDQVDGLFVKHNPKIRNKSPSDLERKLKRKKALKKKGSKNGSLEAALAQIADPEGTGVMEGDGYDSSSAQERRDSGLGDFTSGVLAPELDSPGADASNSTTVGANSASHRVPVRRQSRIAINASHFTLKFGGGDGQREDLEVVSAVHNRPTTLREAIESVLESRNLDINNVNVFIEKSRTPLPINSDTVFLAGNTLEIKAKGVSSGPRLPLDTTWQCRLVTSRDTISDSARGPGLELVEYLVQPCEHPTGSDSRSTARAAHLCEDEAKRRIRADEIPTHVSDVVDADVIHGIIQSLNVDHLPYETLKLSNKVVLDETDVANRDKPDNHCPRSEGVFPGRRVSSCLSSKRSGEFSKGGSVKSFQRRAVNCLANPGSKRLQPGRAVKCPPGKMDRARVPGLPSVKSAPSVVEFLIDGMAIRFTAVDSHQVACNDPVFAFCERATAGNLSALRESFFNVGTSHGISNVRIELSVQDIGSLSLYCLNHSSGFVGNQLLVEGPRSRPPQPVFYPREENILVFKAGSLATALFTDLVEGKALTINREVSLKLAAALH</sequence>
<feature type="compositionally biased region" description="Acidic residues" evidence="1">
    <location>
        <begin position="16"/>
        <end position="28"/>
    </location>
</feature>
<feature type="compositionally biased region" description="Basic residues" evidence="1">
    <location>
        <begin position="61"/>
        <end position="73"/>
    </location>
</feature>
<comment type="caution">
    <text evidence="2">The sequence shown here is derived from an EMBL/GenBank/DDBJ whole genome shotgun (WGS) entry which is preliminary data.</text>
</comment>
<feature type="non-terminal residue" evidence="2">
    <location>
        <position position="586"/>
    </location>
</feature>
<dbReference type="EMBL" id="JAWDGP010001867">
    <property type="protein sequence ID" value="KAK3787342.1"/>
    <property type="molecule type" value="Genomic_DNA"/>
</dbReference>
<evidence type="ECO:0000256" key="1">
    <source>
        <dbReference type="SAM" id="MobiDB-lite"/>
    </source>
</evidence>
<evidence type="ECO:0000313" key="2">
    <source>
        <dbReference type="EMBL" id="KAK3787342.1"/>
    </source>
</evidence>
<dbReference type="CDD" id="cd17068">
    <property type="entry name" value="RBD_PLEKHG5"/>
    <property type="match status" value="1"/>
</dbReference>
<dbReference type="Proteomes" id="UP001283361">
    <property type="component" value="Unassembled WGS sequence"/>
</dbReference>
<keyword evidence="3" id="KW-1185">Reference proteome</keyword>
<dbReference type="AlphaFoldDB" id="A0AAE1AGR4"/>